<organism evidence="1 3">
    <name type="scientific">Oopsacas minuta</name>
    <dbReference type="NCBI Taxonomy" id="111878"/>
    <lineage>
        <taxon>Eukaryota</taxon>
        <taxon>Metazoa</taxon>
        <taxon>Porifera</taxon>
        <taxon>Hexactinellida</taxon>
        <taxon>Hexasterophora</taxon>
        <taxon>Lyssacinosida</taxon>
        <taxon>Leucopsacidae</taxon>
        <taxon>Oopsacas</taxon>
    </lineage>
</organism>
<name>A0AAV7K4Q7_9METZ</name>
<keyword evidence="3" id="KW-1185">Reference proteome</keyword>
<accession>A0AAV7K4Q7</accession>
<dbReference type="EMBL" id="JAKMXF010000155">
    <property type="protein sequence ID" value="KAI6656177.1"/>
    <property type="molecule type" value="Genomic_DNA"/>
</dbReference>
<reference evidence="1" key="1">
    <citation type="submission" date="2022-02" db="EMBL/GenBank/DDBJ databases">
        <authorList>
            <person name="Santini S."/>
            <person name="Jourda C."/>
            <person name="Belahbib H."/>
            <person name="Rocher C."/>
            <person name="Selva M."/>
            <person name="Borchiellini C."/>
            <person name="Renard E."/>
        </authorList>
    </citation>
    <scope>NUCLEOTIDE SEQUENCE</scope>
    <source>
        <strain evidence="1">SPO-2</strain>
    </source>
</reference>
<dbReference type="Proteomes" id="UP001165289">
    <property type="component" value="Unassembled WGS sequence"/>
</dbReference>
<sequence length="269" mass="30727">MRKPKPSKKSLYFVNHLYKQQRPPIFLKFQSFFAMQNFDWKKKLGSLCTDGAPAMLGNKLGFAALVKKKAPNVTVTHCFLHQHALADIFGHMNEVNLSIQGPEVYIMDVAERLQALLDKLGLWKRRLEGGNYVNFSMLEEVLLHDGVERNKPLSASLQIEMCEHLDTLQNSFTGYFSSRDLKVEIWIRNHFSTDVNSIDDSDLAKDDIIDLRTKEMLHCEFNSKSLGESWCSLTQVYPRLAKRAMKALIPFATTYLCESGFSGLVNIKT</sequence>
<dbReference type="EMBL" id="JAKMXF010000155">
    <property type="protein sequence ID" value="KAI6656166.1"/>
    <property type="molecule type" value="Genomic_DNA"/>
</dbReference>
<evidence type="ECO:0000313" key="2">
    <source>
        <dbReference type="EMBL" id="KAI6656177.1"/>
    </source>
</evidence>
<gene>
    <name evidence="1" type="ORF">LOD99_1499</name>
    <name evidence="2" type="ORF">LOD99_1510</name>
</gene>
<protein>
    <submittedName>
        <fullName evidence="1">Uncharacterized protein</fullName>
    </submittedName>
</protein>
<comment type="caution">
    <text evidence="1">The sequence shown here is derived from an EMBL/GenBank/DDBJ whole genome shotgun (WGS) entry which is preliminary data.</text>
</comment>
<proteinExistence type="predicted"/>
<dbReference type="PANTHER" id="PTHR45913">
    <property type="entry name" value="EPM2A-INTERACTING PROTEIN 1"/>
    <property type="match status" value="1"/>
</dbReference>
<dbReference type="AlphaFoldDB" id="A0AAV7K4Q7"/>
<reference evidence="1 3" key="2">
    <citation type="journal article" date="2023" name="BMC Biol.">
        <title>The compact genome of the sponge Oopsacas minuta (Hexactinellida) is lacking key metazoan core genes.</title>
        <authorList>
            <person name="Santini S."/>
            <person name="Schenkelaars Q."/>
            <person name="Jourda C."/>
            <person name="Duchesne M."/>
            <person name="Belahbib H."/>
            <person name="Rocher C."/>
            <person name="Selva M."/>
            <person name="Riesgo A."/>
            <person name="Vervoort M."/>
            <person name="Leys S.P."/>
            <person name="Kodjabachian L."/>
            <person name="Le Bivic A."/>
            <person name="Borchiellini C."/>
            <person name="Claverie J.M."/>
            <person name="Renard E."/>
        </authorList>
    </citation>
    <scope>NUCLEOTIDE SEQUENCE [LARGE SCALE GENOMIC DNA]</scope>
    <source>
        <strain evidence="1">SPO-2</strain>
    </source>
</reference>
<evidence type="ECO:0000313" key="1">
    <source>
        <dbReference type="EMBL" id="KAI6656166.1"/>
    </source>
</evidence>
<evidence type="ECO:0000313" key="3">
    <source>
        <dbReference type="Proteomes" id="UP001165289"/>
    </source>
</evidence>
<dbReference type="PANTHER" id="PTHR45913:SF19">
    <property type="entry name" value="LOW QUALITY PROTEIN: ZINC FINGER BED DOMAIN-CONTAINING PROTEIN 5-LIKE"/>
    <property type="match status" value="1"/>
</dbReference>